<dbReference type="EMBL" id="UGWQ01000003">
    <property type="protein sequence ID" value="SUG27598.1"/>
    <property type="molecule type" value="Genomic_DNA"/>
</dbReference>
<name>A0A379SHM4_SALER</name>
<evidence type="ECO:0000313" key="4">
    <source>
        <dbReference type="EMBL" id="SUG27698.1"/>
    </source>
</evidence>
<organism evidence="5 6">
    <name type="scientific">Salmonella enterica</name>
    <name type="common">Salmonella choleraesuis</name>
    <dbReference type="NCBI Taxonomy" id="28901"/>
    <lineage>
        <taxon>Bacteria</taxon>
        <taxon>Pseudomonadati</taxon>
        <taxon>Pseudomonadota</taxon>
        <taxon>Gammaproteobacteria</taxon>
        <taxon>Enterobacterales</taxon>
        <taxon>Enterobacteriaceae</taxon>
        <taxon>Salmonella</taxon>
    </lineage>
</organism>
<dbReference type="EMBL" id="UGWQ01000003">
    <property type="protein sequence ID" value="SUG27611.1"/>
    <property type="molecule type" value="Genomic_DNA"/>
</dbReference>
<dbReference type="AlphaFoldDB" id="A0A379SHM4"/>
<sequence length="99" mass="11251">MRVVRPSCRNNRHVVWLRAGTDSDTRRAGQVIMGPPAIQWYQARKVPEATRRPVMKARISAQHPVLNDGRACGGRARRTYWQVCFLPGVMPSSRDRPQG</sequence>
<dbReference type="EMBL" id="UGWQ01000004">
    <property type="protein sequence ID" value="SUG27698.1"/>
    <property type="molecule type" value="Genomic_DNA"/>
</dbReference>
<dbReference type="EMBL" id="UGWQ01000004">
    <property type="protein sequence ID" value="SUG27720.1"/>
    <property type="molecule type" value="Genomic_DNA"/>
</dbReference>
<gene>
    <name evidence="1" type="ORF">NCTC10718_04885</name>
    <name evidence="2" type="ORF">NCTC10718_04923</name>
    <name evidence="3" type="ORF">NCTC10718_04936</name>
    <name evidence="4" type="ORF">NCTC10718_05024</name>
    <name evidence="5" type="ORF">NCTC10718_05048</name>
</gene>
<protein>
    <submittedName>
        <fullName evidence="5">Uncharacterized protein</fullName>
    </submittedName>
</protein>
<evidence type="ECO:0000313" key="5">
    <source>
        <dbReference type="EMBL" id="SUG27720.1"/>
    </source>
</evidence>
<proteinExistence type="predicted"/>
<evidence type="ECO:0000313" key="2">
    <source>
        <dbReference type="EMBL" id="SUG27598.1"/>
    </source>
</evidence>
<accession>A0A379SHM4</accession>
<evidence type="ECO:0000313" key="6">
    <source>
        <dbReference type="Proteomes" id="UP000254332"/>
    </source>
</evidence>
<evidence type="ECO:0000313" key="3">
    <source>
        <dbReference type="EMBL" id="SUG27611.1"/>
    </source>
</evidence>
<dbReference type="Proteomes" id="UP000254332">
    <property type="component" value="Unassembled WGS sequence"/>
</dbReference>
<dbReference type="EMBL" id="UGWQ01000003">
    <property type="protein sequence ID" value="SUG27562.1"/>
    <property type="molecule type" value="Genomic_DNA"/>
</dbReference>
<reference evidence="5 6" key="1">
    <citation type="submission" date="2018-06" db="EMBL/GenBank/DDBJ databases">
        <authorList>
            <consortium name="Pathogen Informatics"/>
            <person name="Doyle S."/>
        </authorList>
    </citation>
    <scope>NUCLEOTIDE SEQUENCE [LARGE SCALE GENOMIC DNA]</scope>
    <source>
        <strain evidence="5 6">NCTC10718</strain>
    </source>
</reference>
<evidence type="ECO:0000313" key="1">
    <source>
        <dbReference type="EMBL" id="SUG27562.1"/>
    </source>
</evidence>